<gene>
    <name evidence="11" type="ORF">BWK73_38295</name>
</gene>
<comment type="caution">
    <text evidence="11">The sequence shown here is derived from an EMBL/GenBank/DDBJ whole genome shotgun (WGS) entry which is preliminary data.</text>
</comment>
<dbReference type="EC" id="4.1.1.81" evidence="4"/>
<dbReference type="Gene3D" id="3.90.1150.10">
    <property type="entry name" value="Aspartate Aminotransferase, domain 1"/>
    <property type="match status" value="1"/>
</dbReference>
<name>A0A1Y1QEF3_9GAMM</name>
<dbReference type="EMBL" id="MTEJ01000379">
    <property type="protein sequence ID" value="OQX03807.1"/>
    <property type="molecule type" value="Genomic_DNA"/>
</dbReference>
<feature type="domain" description="Aminotransferase class I/classII large" evidence="10">
    <location>
        <begin position="62"/>
        <end position="312"/>
    </location>
</feature>
<dbReference type="PROSITE" id="PS00105">
    <property type="entry name" value="AA_TRANSFER_CLASS_1"/>
    <property type="match status" value="1"/>
</dbReference>
<dbReference type="GO" id="GO:0030170">
    <property type="term" value="F:pyridoxal phosphate binding"/>
    <property type="evidence" value="ECO:0007669"/>
    <property type="project" value="InterPro"/>
</dbReference>
<dbReference type="InterPro" id="IPR004838">
    <property type="entry name" value="NHTrfase_class1_PyrdxlP-BS"/>
</dbReference>
<evidence type="ECO:0000256" key="5">
    <source>
        <dbReference type="ARBA" id="ARBA00022573"/>
    </source>
</evidence>
<accession>A0A1Y1QEF3</accession>
<dbReference type="InterPro" id="IPR015424">
    <property type="entry name" value="PyrdxlP-dep_Trfase"/>
</dbReference>
<evidence type="ECO:0000256" key="7">
    <source>
        <dbReference type="ARBA" id="ARBA00023239"/>
    </source>
</evidence>
<comment type="function">
    <text evidence="2">Decarboxylates L-threonine-O-3-phosphate to yield (R)-1-amino-2-propanol O-2-phosphate, the precursor for the linkage between the nucleotide loop and the corrin ring in cobalamin.</text>
</comment>
<evidence type="ECO:0000313" key="12">
    <source>
        <dbReference type="Proteomes" id="UP000192491"/>
    </source>
</evidence>
<dbReference type="PANTHER" id="PTHR42885:SF1">
    <property type="entry name" value="THREONINE-PHOSPHATE DECARBOXYLASE"/>
    <property type="match status" value="1"/>
</dbReference>
<proteinExistence type="predicted"/>
<keyword evidence="5" id="KW-0169">Cobalamin biosynthesis</keyword>
<keyword evidence="7" id="KW-0456">Lyase</keyword>
<comment type="cofactor">
    <cofactor evidence="1">
        <name>pyridoxal 5'-phosphate</name>
        <dbReference type="ChEBI" id="CHEBI:597326"/>
    </cofactor>
</comment>
<reference evidence="11 12" key="1">
    <citation type="submission" date="2017-01" db="EMBL/GenBank/DDBJ databases">
        <title>Novel large sulfur bacteria in the metagenomes of groundwater-fed chemosynthetic microbial mats in the Lake Huron basin.</title>
        <authorList>
            <person name="Sharrar A.M."/>
            <person name="Flood B.E."/>
            <person name="Bailey J.V."/>
            <person name="Jones D.S."/>
            <person name="Biddanda B."/>
            <person name="Ruberg S.A."/>
            <person name="Marcus D.N."/>
            <person name="Dick G.J."/>
        </authorList>
    </citation>
    <scope>NUCLEOTIDE SEQUENCE [LARGE SCALE GENOMIC DNA]</scope>
    <source>
        <strain evidence="11">A8</strain>
    </source>
</reference>
<dbReference type="GO" id="GO:0009236">
    <property type="term" value="P:cobalamin biosynthetic process"/>
    <property type="evidence" value="ECO:0007669"/>
    <property type="project" value="UniProtKB-KW"/>
</dbReference>
<evidence type="ECO:0000256" key="4">
    <source>
        <dbReference type="ARBA" id="ARBA00012285"/>
    </source>
</evidence>
<evidence type="ECO:0000256" key="6">
    <source>
        <dbReference type="ARBA" id="ARBA00022898"/>
    </source>
</evidence>
<sequence>MFSSHKHGGQLRCFSQTFGIPLADWMDVSTGISPWVYPLPPVPPACWQRLPESDDGLASVAAEYYGSPYLLPVSGSQEAIKLLPHCFPSNRRVGIISPAYHSHQHAWAAQGHTVQALKPTQVAAALPTLDVLVVVNPTNPTAQRYSAETLRHWQQTLAQRGGCLVVDEAFMDVTPTQSLITSEPQAGLVVLRSVGKFFGLAGIRLGFVWAETPLLQAIAALQGDWSVSHLARWAGQQALADQAWQQQQCSRLVLAGERLHTLLQRYYGDALQSTPLFSYLPSPHAATIHQTLAAQGILTRLFTEPAALRFGLPATEQDWLRLEQGIHSCQP</sequence>
<protein>
    <recommendedName>
        <fullName evidence="4">threonine-phosphate decarboxylase</fullName>
        <ecNumber evidence="4">4.1.1.81</ecNumber>
    </recommendedName>
    <alternativeName>
        <fullName evidence="8">L-threonine-O-3-phosphate decarboxylase</fullName>
    </alternativeName>
</protein>
<evidence type="ECO:0000256" key="1">
    <source>
        <dbReference type="ARBA" id="ARBA00001933"/>
    </source>
</evidence>
<dbReference type="AlphaFoldDB" id="A0A1Y1QEF3"/>
<dbReference type="InterPro" id="IPR004839">
    <property type="entry name" value="Aminotransferase_I/II_large"/>
</dbReference>
<evidence type="ECO:0000256" key="9">
    <source>
        <dbReference type="ARBA" id="ARBA00048531"/>
    </source>
</evidence>
<dbReference type="InterPro" id="IPR015422">
    <property type="entry name" value="PyrdxlP-dep_Trfase_small"/>
</dbReference>
<dbReference type="NCBIfam" id="TIGR01140">
    <property type="entry name" value="L_thr_O3P_dcar"/>
    <property type="match status" value="1"/>
</dbReference>
<comment type="catalytic activity">
    <reaction evidence="9">
        <text>O-phospho-L-threonine + H(+) = (R)-1-aminopropan-2-yl phosphate + CO2</text>
        <dbReference type="Rhea" id="RHEA:11492"/>
        <dbReference type="ChEBI" id="CHEBI:15378"/>
        <dbReference type="ChEBI" id="CHEBI:16526"/>
        <dbReference type="ChEBI" id="CHEBI:58563"/>
        <dbReference type="ChEBI" id="CHEBI:58675"/>
        <dbReference type="EC" id="4.1.1.81"/>
    </reaction>
</comment>
<dbReference type="PANTHER" id="PTHR42885">
    <property type="entry name" value="HISTIDINOL-PHOSPHATE AMINOTRANSFERASE-RELATED"/>
    <property type="match status" value="1"/>
</dbReference>
<dbReference type="Gene3D" id="3.40.640.10">
    <property type="entry name" value="Type I PLP-dependent aspartate aminotransferase-like (Major domain)"/>
    <property type="match status" value="1"/>
</dbReference>
<keyword evidence="6" id="KW-0663">Pyridoxal phosphate</keyword>
<evidence type="ECO:0000256" key="3">
    <source>
        <dbReference type="ARBA" id="ARBA00004953"/>
    </source>
</evidence>
<evidence type="ECO:0000259" key="10">
    <source>
        <dbReference type="Pfam" id="PF00155"/>
    </source>
</evidence>
<dbReference type="InterPro" id="IPR015421">
    <property type="entry name" value="PyrdxlP-dep_Trfase_major"/>
</dbReference>
<dbReference type="InterPro" id="IPR005860">
    <property type="entry name" value="CobD"/>
</dbReference>
<evidence type="ECO:0000313" key="11">
    <source>
        <dbReference type="EMBL" id="OQX03807.1"/>
    </source>
</evidence>
<dbReference type="GO" id="GO:0048472">
    <property type="term" value="F:threonine-phosphate decarboxylase activity"/>
    <property type="evidence" value="ECO:0007669"/>
    <property type="project" value="UniProtKB-EC"/>
</dbReference>
<dbReference type="CDD" id="cd00609">
    <property type="entry name" value="AAT_like"/>
    <property type="match status" value="1"/>
</dbReference>
<organism evidence="11 12">
    <name type="scientific">Thiothrix lacustris</name>
    <dbReference type="NCBI Taxonomy" id="525917"/>
    <lineage>
        <taxon>Bacteria</taxon>
        <taxon>Pseudomonadati</taxon>
        <taxon>Pseudomonadota</taxon>
        <taxon>Gammaproteobacteria</taxon>
        <taxon>Thiotrichales</taxon>
        <taxon>Thiotrichaceae</taxon>
        <taxon>Thiothrix</taxon>
    </lineage>
</organism>
<dbReference type="Proteomes" id="UP000192491">
    <property type="component" value="Unassembled WGS sequence"/>
</dbReference>
<comment type="pathway">
    <text evidence="3">Cofactor biosynthesis; adenosylcobalamin biosynthesis.</text>
</comment>
<dbReference type="Pfam" id="PF00155">
    <property type="entry name" value="Aminotran_1_2"/>
    <property type="match status" value="1"/>
</dbReference>
<evidence type="ECO:0000256" key="2">
    <source>
        <dbReference type="ARBA" id="ARBA00003444"/>
    </source>
</evidence>
<evidence type="ECO:0000256" key="8">
    <source>
        <dbReference type="ARBA" id="ARBA00029996"/>
    </source>
</evidence>
<dbReference type="SUPFAM" id="SSF53383">
    <property type="entry name" value="PLP-dependent transferases"/>
    <property type="match status" value="1"/>
</dbReference>